<accession>A0A507QQI0</accession>
<evidence type="ECO:0000313" key="3">
    <source>
        <dbReference type="Proteomes" id="UP000319663"/>
    </source>
</evidence>
<dbReference type="Proteomes" id="UP000319663">
    <property type="component" value="Unassembled WGS sequence"/>
</dbReference>
<dbReference type="Gene3D" id="3.40.50.1820">
    <property type="entry name" value="alpha/beta hydrolase"/>
    <property type="match status" value="1"/>
</dbReference>
<dbReference type="STRING" id="5098.A0A507QQI0"/>
<dbReference type="InterPro" id="IPR052897">
    <property type="entry name" value="Sec-Metab_Biosynth_Hydrolase"/>
</dbReference>
<dbReference type="OrthoDB" id="1263307at2759"/>
<gene>
    <name evidence="2" type="ORF">MPDQ_001229</name>
</gene>
<dbReference type="AlphaFoldDB" id="A0A507QQI0"/>
<evidence type="ECO:0000313" key="2">
    <source>
        <dbReference type="EMBL" id="TQB69911.1"/>
    </source>
</evidence>
<protein>
    <recommendedName>
        <fullName evidence="1">AB hydrolase-1 domain-containing protein</fullName>
    </recommendedName>
</protein>
<dbReference type="InterPro" id="IPR029058">
    <property type="entry name" value="AB_hydrolase_fold"/>
</dbReference>
<evidence type="ECO:0000259" key="1">
    <source>
        <dbReference type="Pfam" id="PF12697"/>
    </source>
</evidence>
<proteinExistence type="predicted"/>
<feature type="domain" description="AB hydrolase-1" evidence="1">
    <location>
        <begin position="7"/>
        <end position="238"/>
    </location>
</feature>
<dbReference type="EMBL" id="VIFY01000130">
    <property type="protein sequence ID" value="TQB69911.1"/>
    <property type="molecule type" value="Genomic_DNA"/>
</dbReference>
<name>A0A507QQI0_MONPU</name>
<dbReference type="Pfam" id="PF12697">
    <property type="entry name" value="Abhydrolase_6"/>
    <property type="match status" value="1"/>
</dbReference>
<keyword evidence="3" id="KW-1185">Reference proteome</keyword>
<comment type="caution">
    <text evidence="2">The sequence shown here is derived from an EMBL/GenBank/DDBJ whole genome shotgun (WGS) entry which is preliminary data.</text>
</comment>
<dbReference type="PANTHER" id="PTHR37017">
    <property type="entry name" value="AB HYDROLASE-1 DOMAIN-CONTAINING PROTEIN-RELATED"/>
    <property type="match status" value="1"/>
</dbReference>
<dbReference type="PANTHER" id="PTHR37017:SF11">
    <property type="entry name" value="ESTERASE_LIPASE_THIOESTERASE DOMAIN-CONTAINING PROTEIN"/>
    <property type="match status" value="1"/>
</dbReference>
<reference evidence="2 3" key="1">
    <citation type="submission" date="2019-06" db="EMBL/GenBank/DDBJ databases">
        <title>Wine fermentation using esterase from Monascus purpureus.</title>
        <authorList>
            <person name="Geng C."/>
            <person name="Zhang Y."/>
        </authorList>
    </citation>
    <scope>NUCLEOTIDE SEQUENCE [LARGE SCALE GENOMIC DNA]</scope>
    <source>
        <strain evidence="2">HQ1</strain>
    </source>
</reference>
<dbReference type="SUPFAM" id="SSF53474">
    <property type="entry name" value="alpha/beta-Hydrolases"/>
    <property type="match status" value="1"/>
</dbReference>
<dbReference type="InterPro" id="IPR000073">
    <property type="entry name" value="AB_hydrolase_1"/>
</dbReference>
<sequence>MISKPVIVFVPGAWHTPSAFDLLLPSLHKAGYQTTGVFLASVGGKAEIQDFYPDVALIRSVVGGLVEILGRDVVIVSHSYGGSPTTEAMKGLSKNYREAQGLPGGVVKLIYISAGVPVEGHGFIESLGEDHPGTEMVFHEDGTTTPKHPVRDFYNDLPPDLAQYYVGLLQRQVVKVFFTPVTYAAYRDIPAAYLLCTKDQAIGIEFQRIIVENTGITETEELDASHSPFLSRPEAVVRFIRRVLE</sequence>
<organism evidence="2 3">
    <name type="scientific">Monascus purpureus</name>
    <name type="common">Red mold</name>
    <name type="synonym">Monascus anka</name>
    <dbReference type="NCBI Taxonomy" id="5098"/>
    <lineage>
        <taxon>Eukaryota</taxon>
        <taxon>Fungi</taxon>
        <taxon>Dikarya</taxon>
        <taxon>Ascomycota</taxon>
        <taxon>Pezizomycotina</taxon>
        <taxon>Eurotiomycetes</taxon>
        <taxon>Eurotiomycetidae</taxon>
        <taxon>Eurotiales</taxon>
        <taxon>Aspergillaceae</taxon>
        <taxon>Monascus</taxon>
    </lineage>
</organism>